<name>A0A816DMX6_9BILA</name>
<evidence type="ECO:0000313" key="2">
    <source>
        <dbReference type="EMBL" id="CAF1635026.1"/>
    </source>
</evidence>
<evidence type="ECO:0000313" key="3">
    <source>
        <dbReference type="EMBL" id="CAF4539111.1"/>
    </source>
</evidence>
<gene>
    <name evidence="2" type="ORF">GPM918_LOCUS44596</name>
    <name evidence="3" type="ORF">SRO942_LOCUS46514</name>
</gene>
<evidence type="ECO:0000259" key="1">
    <source>
        <dbReference type="Pfam" id="PF02338"/>
    </source>
</evidence>
<sequence length="287" mass="33019">MASVADNYEFPQNPQLLYDEEIHKLDTRARDLLENYTDILNRDSVPIEAETDGDCLYHSCRTFYPNVSIDEIRFRCIQELCLHDQYYTTTISNLGLDLVDDESVEDHVLRIINNGEYTSVLTLAALSSVFDRPIRSVYPNVNGDISGEEDGYYTLLNRTFEPRQKSQNPSSALQVMWSGPKPERDRIWRTNHFVPLLSTHQQQMDTQSEMDSSTPVSYQQHQWSSSHEKTRSSITLNENEQELLQLPATTMDVLEQEENDENKPDSAAFLSRQTFLDAANVIQQVIS</sequence>
<dbReference type="InterPro" id="IPR038765">
    <property type="entry name" value="Papain-like_cys_pep_sf"/>
</dbReference>
<dbReference type="Proteomes" id="UP000681722">
    <property type="component" value="Unassembled WGS sequence"/>
</dbReference>
<organism evidence="2 4">
    <name type="scientific">Didymodactylos carnosus</name>
    <dbReference type="NCBI Taxonomy" id="1234261"/>
    <lineage>
        <taxon>Eukaryota</taxon>
        <taxon>Metazoa</taxon>
        <taxon>Spiralia</taxon>
        <taxon>Gnathifera</taxon>
        <taxon>Rotifera</taxon>
        <taxon>Eurotatoria</taxon>
        <taxon>Bdelloidea</taxon>
        <taxon>Philodinida</taxon>
        <taxon>Philodinidae</taxon>
        <taxon>Didymodactylos</taxon>
    </lineage>
</organism>
<keyword evidence="4" id="KW-1185">Reference proteome</keyword>
<dbReference type="EMBL" id="CAJNOQ010045005">
    <property type="protein sequence ID" value="CAF1635026.1"/>
    <property type="molecule type" value="Genomic_DNA"/>
</dbReference>
<proteinExistence type="predicted"/>
<protein>
    <recommendedName>
        <fullName evidence="1">OTU domain-containing protein</fullName>
    </recommendedName>
</protein>
<dbReference type="InterPro" id="IPR047273">
    <property type="entry name" value="VRTN_OTU_dom"/>
</dbReference>
<dbReference type="AlphaFoldDB" id="A0A816DMX6"/>
<dbReference type="InterPro" id="IPR003323">
    <property type="entry name" value="OTU_dom"/>
</dbReference>
<feature type="domain" description="OTU" evidence="1">
    <location>
        <begin position="51"/>
        <end position="147"/>
    </location>
</feature>
<comment type="caution">
    <text evidence="2">The sequence shown here is derived from an EMBL/GenBank/DDBJ whole genome shotgun (WGS) entry which is preliminary data.</text>
</comment>
<dbReference type="Pfam" id="PF02338">
    <property type="entry name" value="OTU"/>
    <property type="match status" value="1"/>
</dbReference>
<evidence type="ECO:0000313" key="4">
    <source>
        <dbReference type="Proteomes" id="UP000663829"/>
    </source>
</evidence>
<dbReference type="Proteomes" id="UP000663829">
    <property type="component" value="Unassembled WGS sequence"/>
</dbReference>
<dbReference type="SUPFAM" id="SSF54001">
    <property type="entry name" value="Cysteine proteinases"/>
    <property type="match status" value="1"/>
</dbReference>
<dbReference type="EMBL" id="CAJOBC010113203">
    <property type="protein sequence ID" value="CAF4539111.1"/>
    <property type="molecule type" value="Genomic_DNA"/>
</dbReference>
<dbReference type="Gene3D" id="3.90.70.80">
    <property type="match status" value="1"/>
</dbReference>
<accession>A0A816DMX6</accession>
<feature type="non-terminal residue" evidence="2">
    <location>
        <position position="287"/>
    </location>
</feature>
<reference evidence="2" key="1">
    <citation type="submission" date="2021-02" db="EMBL/GenBank/DDBJ databases">
        <authorList>
            <person name="Nowell W R."/>
        </authorList>
    </citation>
    <scope>NUCLEOTIDE SEQUENCE</scope>
</reference>
<dbReference type="CDD" id="cd22791">
    <property type="entry name" value="OTU_VRTN"/>
    <property type="match status" value="1"/>
</dbReference>